<proteinExistence type="predicted"/>
<name>A0ABX7I5I8_9BACT</name>
<evidence type="ECO:0000313" key="2">
    <source>
        <dbReference type="EMBL" id="QRR00276.1"/>
    </source>
</evidence>
<evidence type="ECO:0008006" key="4">
    <source>
        <dbReference type="Google" id="ProtNLM"/>
    </source>
</evidence>
<evidence type="ECO:0000256" key="1">
    <source>
        <dbReference type="SAM" id="MobiDB-lite"/>
    </source>
</evidence>
<dbReference type="Proteomes" id="UP000612680">
    <property type="component" value="Chromosome"/>
</dbReference>
<dbReference type="EMBL" id="CP056775">
    <property type="protein sequence ID" value="QRR00276.1"/>
    <property type="molecule type" value="Genomic_DNA"/>
</dbReference>
<evidence type="ECO:0000313" key="3">
    <source>
        <dbReference type="Proteomes" id="UP000612680"/>
    </source>
</evidence>
<sequence>MKTGNITKLMLLAVITFGCADNKKQDSDAAQGTPVDSTVIGKDSSQADVRRDIELSDPAKQTLPGRDTTNTDEPK</sequence>
<gene>
    <name evidence="2" type="ORF">HWI92_04835</name>
</gene>
<reference evidence="2 3" key="1">
    <citation type="submission" date="2020-06" db="EMBL/GenBank/DDBJ databases">
        <title>Dyadobacter sandarakinus sp. nov., isolated from the soil of the Arctic Yellow River Station.</title>
        <authorList>
            <person name="Zhang Y."/>
            <person name="Peng F."/>
        </authorList>
    </citation>
    <scope>NUCLEOTIDE SEQUENCE [LARGE SCALE GENOMIC DNA]</scope>
    <source>
        <strain evidence="2 3">Q3-56</strain>
    </source>
</reference>
<dbReference type="PROSITE" id="PS51257">
    <property type="entry name" value="PROKAR_LIPOPROTEIN"/>
    <property type="match status" value="1"/>
</dbReference>
<protein>
    <recommendedName>
        <fullName evidence="4">Lipoprotein</fullName>
    </recommendedName>
</protein>
<organism evidence="2 3">
    <name type="scientific">Dyadobacter sandarakinus</name>
    <dbReference type="NCBI Taxonomy" id="2747268"/>
    <lineage>
        <taxon>Bacteria</taxon>
        <taxon>Pseudomonadati</taxon>
        <taxon>Bacteroidota</taxon>
        <taxon>Cytophagia</taxon>
        <taxon>Cytophagales</taxon>
        <taxon>Spirosomataceae</taxon>
        <taxon>Dyadobacter</taxon>
    </lineage>
</organism>
<dbReference type="RefSeq" id="WP_204661150.1">
    <property type="nucleotide sequence ID" value="NZ_CP056775.1"/>
</dbReference>
<feature type="region of interest" description="Disordered" evidence="1">
    <location>
        <begin position="23"/>
        <end position="75"/>
    </location>
</feature>
<accession>A0ABX7I5I8</accession>
<keyword evidence="3" id="KW-1185">Reference proteome</keyword>